<dbReference type="Gene3D" id="3.30.70.270">
    <property type="match status" value="1"/>
</dbReference>
<proteinExistence type="predicted"/>
<dbReference type="InterPro" id="IPR000477">
    <property type="entry name" value="RT_dom"/>
</dbReference>
<dbReference type="AlphaFoldDB" id="A0AAV2Q247"/>
<dbReference type="InterPro" id="IPR043502">
    <property type="entry name" value="DNA/RNA_pol_sf"/>
</dbReference>
<dbReference type="SUPFAM" id="SSF56672">
    <property type="entry name" value="DNA/RNA polymerases"/>
    <property type="match status" value="1"/>
</dbReference>
<accession>A0AAV2Q247</accession>
<feature type="non-terminal residue" evidence="2">
    <location>
        <position position="113"/>
    </location>
</feature>
<dbReference type="PROSITE" id="PS50878">
    <property type="entry name" value="RT_POL"/>
    <property type="match status" value="1"/>
</dbReference>
<name>A0AAV2Q247_MEGNR</name>
<gene>
    <name evidence="2" type="ORF">MNOR_LOCUS6446</name>
</gene>
<evidence type="ECO:0000313" key="2">
    <source>
        <dbReference type="EMBL" id="CAL4067392.1"/>
    </source>
</evidence>
<protein>
    <recommendedName>
        <fullName evidence="1">Reverse transcriptase domain-containing protein</fullName>
    </recommendedName>
</protein>
<dbReference type="GO" id="GO:0071897">
    <property type="term" value="P:DNA biosynthetic process"/>
    <property type="evidence" value="ECO:0007669"/>
    <property type="project" value="UniProtKB-ARBA"/>
</dbReference>
<dbReference type="InterPro" id="IPR043128">
    <property type="entry name" value="Rev_trsase/Diguanyl_cyclase"/>
</dbReference>
<dbReference type="Pfam" id="PF00078">
    <property type="entry name" value="RVT_1"/>
    <property type="match status" value="1"/>
</dbReference>
<sequence>MLLALIAVYKSTQSVIGSALITATMGVRQGSPTSCLLFVLFVNDLIKMIKERCGIDGFLAWLHVLVFMDDTVILSTSRNGILAKIGLLKDFCDSHGMKINVSKTKFMVINGSA</sequence>
<feature type="domain" description="Reverse transcriptase" evidence="1">
    <location>
        <begin position="1"/>
        <end position="113"/>
    </location>
</feature>
<reference evidence="2 3" key="1">
    <citation type="submission" date="2024-05" db="EMBL/GenBank/DDBJ databases">
        <authorList>
            <person name="Wallberg A."/>
        </authorList>
    </citation>
    <scope>NUCLEOTIDE SEQUENCE [LARGE SCALE GENOMIC DNA]</scope>
</reference>
<comment type="caution">
    <text evidence="2">The sequence shown here is derived from an EMBL/GenBank/DDBJ whole genome shotgun (WGS) entry which is preliminary data.</text>
</comment>
<dbReference type="Proteomes" id="UP001497623">
    <property type="component" value="Unassembled WGS sequence"/>
</dbReference>
<keyword evidence="3" id="KW-1185">Reference proteome</keyword>
<dbReference type="EMBL" id="CAXKWB010002658">
    <property type="protein sequence ID" value="CAL4067392.1"/>
    <property type="molecule type" value="Genomic_DNA"/>
</dbReference>
<evidence type="ECO:0000313" key="3">
    <source>
        <dbReference type="Proteomes" id="UP001497623"/>
    </source>
</evidence>
<evidence type="ECO:0000259" key="1">
    <source>
        <dbReference type="PROSITE" id="PS50878"/>
    </source>
</evidence>
<organism evidence="2 3">
    <name type="scientific">Meganyctiphanes norvegica</name>
    <name type="common">Northern krill</name>
    <name type="synonym">Thysanopoda norvegica</name>
    <dbReference type="NCBI Taxonomy" id="48144"/>
    <lineage>
        <taxon>Eukaryota</taxon>
        <taxon>Metazoa</taxon>
        <taxon>Ecdysozoa</taxon>
        <taxon>Arthropoda</taxon>
        <taxon>Crustacea</taxon>
        <taxon>Multicrustacea</taxon>
        <taxon>Malacostraca</taxon>
        <taxon>Eumalacostraca</taxon>
        <taxon>Eucarida</taxon>
        <taxon>Euphausiacea</taxon>
        <taxon>Euphausiidae</taxon>
        <taxon>Meganyctiphanes</taxon>
    </lineage>
</organism>